<dbReference type="WBParaSite" id="Gr19_v10_g17427.t1">
    <property type="protein sequence ID" value="Gr19_v10_g17427.t1"/>
    <property type="gene ID" value="Gr19_v10_g17427"/>
</dbReference>
<dbReference type="GO" id="GO:0042273">
    <property type="term" value="P:ribosomal large subunit biogenesis"/>
    <property type="evidence" value="ECO:0007669"/>
    <property type="project" value="TreeGrafter"/>
</dbReference>
<dbReference type="InterPro" id="IPR000286">
    <property type="entry name" value="HDACs"/>
</dbReference>
<dbReference type="InterPro" id="IPR023801">
    <property type="entry name" value="His_deacetylse_dom"/>
</dbReference>
<dbReference type="Proteomes" id="UP000887572">
    <property type="component" value="Unplaced"/>
</dbReference>
<dbReference type="GO" id="GO:0003714">
    <property type="term" value="F:transcription corepressor activity"/>
    <property type="evidence" value="ECO:0007669"/>
    <property type="project" value="TreeGrafter"/>
</dbReference>
<evidence type="ECO:0000313" key="7">
    <source>
        <dbReference type="WBParaSite" id="Gr19_v10_g17427.t1"/>
    </source>
</evidence>
<sequence>MKTQRTSEEGESKSEDPEELEVFSNGKSVRIALHRHPENGRVLVDQSLLNFLECALHGPGKNRKSLSAAVEVAVKAFVACVARVGSGNGQLEQSEFIVQHEKVFDGVIRLCFKCVGKRLFELLHPLRRKRRPSDKRGPKRSASTHFKHWHKYGALSKSYLSALKIFLTEVESDYVLLSTLRVVTDLVDLYLHFPKLCKGLVKVLVHFWSRKTEEVRCVAFVALCKMVRLDPEYFPVVYKSSYTAYIANCKLVEEGTLPFINFMQRSLAEMTFLHPTQAYQYAFVYIRQFAIHLRNAMIAKRKDLIQTVYNWQFVKGLQLWTLVICEGAKRFQPTTSSDQNVNWFRELIHPLVEIISSFWRLFPSAKFFPLRIHSIRMLLNIQREAEVFIPTLSYAVELLEELAQIDTKRPIAGKGRTRDPNIERMLRLSSEQLDDAGVRLHLAQQLFALIADCLNLLHTREGNVVAAIVAPINIKLKRFRKVCANPEHTDGVLSQCIRLTPSECALEDVLLVHSPEHVERLRTASALPTPEAMELFCSEHEDIFVNGKSWECALLSAGCAVKAVEAVIGAMGEGKGSEECNESVAPNAFAAIRPPGHHASRDDPCGFCLLNNVAICARKARSLGVERVLIVDWDVHVAQGTQYCAEQDPEGILLVSIHRYEHGTFWPELPESAVVHQYPNTVNVPLNSTGYGDAEYAAFFHHLVLPIIHQWRPELVLVSCGFDAAIGDPQGRMEVSPAGFGYMTGLLAQQGVPLCLLLEGGYFLPSLAQGALHCVRALVQRAPPLRHFCQMVPSHNLLYTLYANQLVHCHKWPLFADWVRLLNTLRAERELRLVEVPQGEFIGHRQLLLPQPTRGQYPRREAEVERQFEHRVQMLVERYAKMGEEETMRRRELIEIAVGKDESNRPILTLKPPGGAAAEMFPLSGRNHFLLLYFFILLPLAFQTFDIQTTDGKPLPLGHFEVETLIRQISGDAFDDGGEALRGIELPALERFLALFPSLNCHLFFA</sequence>
<comment type="similarity">
    <text evidence="2">Belongs to the NOC2 family.</text>
</comment>
<dbReference type="Gene3D" id="3.40.800.20">
    <property type="entry name" value="Histone deacetylase domain"/>
    <property type="match status" value="1"/>
</dbReference>
<dbReference type="GO" id="GO:0030690">
    <property type="term" value="C:Noc1p-Noc2p complex"/>
    <property type="evidence" value="ECO:0007669"/>
    <property type="project" value="TreeGrafter"/>
</dbReference>
<comment type="subcellular location">
    <subcellularLocation>
        <location evidence="1">Nucleus</location>
    </subcellularLocation>
</comment>
<dbReference type="GO" id="GO:0141221">
    <property type="term" value="F:histone deacetylase activity, hydrolytic mechanism"/>
    <property type="evidence" value="ECO:0007669"/>
    <property type="project" value="UniProtKB-EC"/>
</dbReference>
<keyword evidence="6" id="KW-1185">Reference proteome</keyword>
<dbReference type="GO" id="GO:0005730">
    <property type="term" value="C:nucleolus"/>
    <property type="evidence" value="ECO:0007669"/>
    <property type="project" value="TreeGrafter"/>
</dbReference>
<comment type="catalytic activity">
    <reaction evidence="4">
        <text>N(6)-acetyl-L-lysyl-[histone] + H2O = L-lysyl-[histone] + acetate</text>
        <dbReference type="Rhea" id="RHEA:58196"/>
        <dbReference type="Rhea" id="RHEA-COMP:9845"/>
        <dbReference type="Rhea" id="RHEA-COMP:11338"/>
        <dbReference type="ChEBI" id="CHEBI:15377"/>
        <dbReference type="ChEBI" id="CHEBI:29969"/>
        <dbReference type="ChEBI" id="CHEBI:30089"/>
        <dbReference type="ChEBI" id="CHEBI:61930"/>
        <dbReference type="EC" id="3.5.1.98"/>
    </reaction>
</comment>
<reference evidence="7" key="1">
    <citation type="submission" date="2022-11" db="UniProtKB">
        <authorList>
            <consortium name="WormBaseParasite"/>
        </authorList>
    </citation>
    <scope>IDENTIFICATION</scope>
</reference>
<evidence type="ECO:0000256" key="1">
    <source>
        <dbReference type="ARBA" id="ARBA00004123"/>
    </source>
</evidence>
<organism evidence="6 7">
    <name type="scientific">Globodera rostochiensis</name>
    <name type="common">Golden nematode worm</name>
    <name type="synonym">Heterodera rostochiensis</name>
    <dbReference type="NCBI Taxonomy" id="31243"/>
    <lineage>
        <taxon>Eukaryota</taxon>
        <taxon>Metazoa</taxon>
        <taxon>Ecdysozoa</taxon>
        <taxon>Nematoda</taxon>
        <taxon>Chromadorea</taxon>
        <taxon>Rhabditida</taxon>
        <taxon>Tylenchina</taxon>
        <taxon>Tylenchomorpha</taxon>
        <taxon>Tylenchoidea</taxon>
        <taxon>Heteroderidae</taxon>
        <taxon>Heteroderinae</taxon>
        <taxon>Globodera</taxon>
    </lineage>
</organism>
<dbReference type="PANTHER" id="PTHR12687:SF4">
    <property type="entry name" value="NUCLEOLAR COMPLEX PROTEIN 2 HOMOLOG"/>
    <property type="match status" value="1"/>
</dbReference>
<feature type="domain" description="Histone deacetylase" evidence="5">
    <location>
        <begin position="477"/>
        <end position="778"/>
    </location>
</feature>
<dbReference type="InterPro" id="IPR005343">
    <property type="entry name" value="Noc2"/>
</dbReference>
<dbReference type="GO" id="GO:0000122">
    <property type="term" value="P:negative regulation of transcription by RNA polymerase II"/>
    <property type="evidence" value="ECO:0007669"/>
    <property type="project" value="TreeGrafter"/>
</dbReference>
<evidence type="ECO:0000313" key="6">
    <source>
        <dbReference type="Proteomes" id="UP000887572"/>
    </source>
</evidence>
<dbReference type="Pfam" id="PF00850">
    <property type="entry name" value="Hist_deacetyl"/>
    <property type="match status" value="1"/>
</dbReference>
<dbReference type="GO" id="GO:0042393">
    <property type="term" value="F:histone binding"/>
    <property type="evidence" value="ECO:0007669"/>
    <property type="project" value="TreeGrafter"/>
</dbReference>
<evidence type="ECO:0000256" key="2">
    <source>
        <dbReference type="ARBA" id="ARBA00005907"/>
    </source>
</evidence>
<dbReference type="InterPro" id="IPR023696">
    <property type="entry name" value="Ureohydrolase_dom_sf"/>
</dbReference>
<dbReference type="AlphaFoldDB" id="A0A914HKD5"/>
<proteinExistence type="inferred from homology"/>
<dbReference type="InterPro" id="IPR016024">
    <property type="entry name" value="ARM-type_fold"/>
</dbReference>
<keyword evidence="3" id="KW-0539">Nucleus</keyword>
<accession>A0A914HKD5</accession>
<dbReference type="GO" id="GO:0030691">
    <property type="term" value="C:Noc2p-Noc3p complex"/>
    <property type="evidence" value="ECO:0007669"/>
    <property type="project" value="TreeGrafter"/>
</dbReference>
<evidence type="ECO:0000256" key="3">
    <source>
        <dbReference type="ARBA" id="ARBA00023242"/>
    </source>
</evidence>
<evidence type="ECO:0000256" key="4">
    <source>
        <dbReference type="ARBA" id="ARBA00048287"/>
    </source>
</evidence>
<dbReference type="SUPFAM" id="SSF48371">
    <property type="entry name" value="ARM repeat"/>
    <property type="match status" value="1"/>
</dbReference>
<dbReference type="PRINTS" id="PR01270">
    <property type="entry name" value="HDASUPER"/>
</dbReference>
<protein>
    <submittedName>
        <fullName evidence="7">Nucleolar complex protein 2 homolog</fullName>
    </submittedName>
</protein>
<dbReference type="PANTHER" id="PTHR12687">
    <property type="entry name" value="NUCLEOLAR COMPLEX 2 AND RAD4-RELATED"/>
    <property type="match status" value="1"/>
</dbReference>
<name>A0A914HKD5_GLORO</name>
<dbReference type="InterPro" id="IPR037138">
    <property type="entry name" value="His_deacetylse_dom_sf"/>
</dbReference>
<dbReference type="GO" id="GO:0005654">
    <property type="term" value="C:nucleoplasm"/>
    <property type="evidence" value="ECO:0007669"/>
    <property type="project" value="TreeGrafter"/>
</dbReference>
<evidence type="ECO:0000259" key="5">
    <source>
        <dbReference type="Pfam" id="PF00850"/>
    </source>
</evidence>
<dbReference type="SUPFAM" id="SSF52768">
    <property type="entry name" value="Arginase/deacetylase"/>
    <property type="match status" value="1"/>
</dbReference>